<comment type="caution">
    <text evidence="5">The sequence shown here is derived from an EMBL/GenBank/DDBJ whole genome shotgun (WGS) entry which is preliminary data.</text>
</comment>
<reference evidence="5" key="1">
    <citation type="submission" date="2018-11" db="EMBL/GenBank/DDBJ databases">
        <authorList>
            <consortium name="Pathogen Informatics"/>
        </authorList>
    </citation>
    <scope>NUCLEOTIDE SEQUENCE</scope>
</reference>
<dbReference type="Proteomes" id="UP000784294">
    <property type="component" value="Unassembled WGS sequence"/>
</dbReference>
<feature type="non-terminal residue" evidence="5">
    <location>
        <position position="1"/>
    </location>
</feature>
<proteinExistence type="predicted"/>
<dbReference type="InterPro" id="IPR013098">
    <property type="entry name" value="Ig_I-set"/>
</dbReference>
<dbReference type="InterPro" id="IPR036179">
    <property type="entry name" value="Ig-like_dom_sf"/>
</dbReference>
<organism evidence="5 6">
    <name type="scientific">Protopolystoma xenopodis</name>
    <dbReference type="NCBI Taxonomy" id="117903"/>
    <lineage>
        <taxon>Eukaryota</taxon>
        <taxon>Metazoa</taxon>
        <taxon>Spiralia</taxon>
        <taxon>Lophotrochozoa</taxon>
        <taxon>Platyhelminthes</taxon>
        <taxon>Monogenea</taxon>
        <taxon>Polyopisthocotylea</taxon>
        <taxon>Polystomatidea</taxon>
        <taxon>Polystomatidae</taxon>
        <taxon>Protopolystoma</taxon>
    </lineage>
</organism>
<accession>A0A3S5AHP8</accession>
<dbReference type="InterPro" id="IPR050958">
    <property type="entry name" value="Cell_Adh-Cytoskel_Orgn"/>
</dbReference>
<dbReference type="InterPro" id="IPR013783">
    <property type="entry name" value="Ig-like_fold"/>
</dbReference>
<dbReference type="PANTHER" id="PTHR45080">
    <property type="entry name" value="CONTACTIN 5"/>
    <property type="match status" value="1"/>
</dbReference>
<dbReference type="AlphaFoldDB" id="A0A3S5AHP8"/>
<protein>
    <recommendedName>
        <fullName evidence="4">Ig-like domain-containing protein</fullName>
    </recommendedName>
</protein>
<evidence type="ECO:0000256" key="3">
    <source>
        <dbReference type="SAM" id="MobiDB-lite"/>
    </source>
</evidence>
<dbReference type="SUPFAM" id="SSF48726">
    <property type="entry name" value="Immunoglobulin"/>
    <property type="match status" value="2"/>
</dbReference>
<keyword evidence="6" id="KW-1185">Reference proteome</keyword>
<name>A0A3S5AHP8_9PLAT</name>
<dbReference type="InterPro" id="IPR007110">
    <property type="entry name" value="Ig-like_dom"/>
</dbReference>
<gene>
    <name evidence="5" type="ORF">PXEA_LOCUS10233</name>
</gene>
<dbReference type="GO" id="GO:0005886">
    <property type="term" value="C:plasma membrane"/>
    <property type="evidence" value="ECO:0007669"/>
    <property type="project" value="TreeGrafter"/>
</dbReference>
<evidence type="ECO:0000313" key="6">
    <source>
        <dbReference type="Proteomes" id="UP000784294"/>
    </source>
</evidence>
<evidence type="ECO:0000256" key="2">
    <source>
        <dbReference type="ARBA" id="ARBA00023157"/>
    </source>
</evidence>
<feature type="region of interest" description="Disordered" evidence="3">
    <location>
        <begin position="52"/>
        <end position="76"/>
    </location>
</feature>
<keyword evidence="1" id="KW-0732">Signal</keyword>
<feature type="domain" description="Ig-like" evidence="4">
    <location>
        <begin position="77"/>
        <end position="113"/>
    </location>
</feature>
<sequence length="150" mass="16326">ITTQPHGGSSLRIPEAFADDKGIFTAVATNPVGEAKTSTNLLVRGELSERSFISRSMPPSRTRPSQESPVLEAGMAPEFTRIFRDTSLDSEVTEEIRLDCSIIGNPTPTVTWMLCNRPISGDHRFSTISGPEPEKHSLIIHRPGPDCVGL</sequence>
<dbReference type="PANTHER" id="PTHR45080:SF8">
    <property type="entry name" value="IG-LIKE DOMAIN-CONTAINING PROTEIN"/>
    <property type="match status" value="1"/>
</dbReference>
<dbReference type="GO" id="GO:0007156">
    <property type="term" value="P:homophilic cell adhesion via plasma membrane adhesion molecules"/>
    <property type="evidence" value="ECO:0007669"/>
    <property type="project" value="TreeGrafter"/>
</dbReference>
<dbReference type="Gene3D" id="2.60.40.10">
    <property type="entry name" value="Immunoglobulins"/>
    <property type="match status" value="2"/>
</dbReference>
<dbReference type="PROSITE" id="PS50835">
    <property type="entry name" value="IG_LIKE"/>
    <property type="match status" value="1"/>
</dbReference>
<evidence type="ECO:0000259" key="4">
    <source>
        <dbReference type="PROSITE" id="PS50835"/>
    </source>
</evidence>
<feature type="compositionally biased region" description="Low complexity" evidence="3">
    <location>
        <begin position="54"/>
        <end position="65"/>
    </location>
</feature>
<dbReference type="Pfam" id="PF07679">
    <property type="entry name" value="I-set"/>
    <property type="match status" value="2"/>
</dbReference>
<evidence type="ECO:0000256" key="1">
    <source>
        <dbReference type="ARBA" id="ARBA00022729"/>
    </source>
</evidence>
<dbReference type="EMBL" id="CAAALY010029865">
    <property type="protein sequence ID" value="VEL16793.1"/>
    <property type="molecule type" value="Genomic_DNA"/>
</dbReference>
<evidence type="ECO:0000313" key="5">
    <source>
        <dbReference type="EMBL" id="VEL16793.1"/>
    </source>
</evidence>
<dbReference type="OrthoDB" id="6226968at2759"/>
<keyword evidence="2" id="KW-1015">Disulfide bond</keyword>